<evidence type="ECO:0000313" key="2">
    <source>
        <dbReference type="Proteomes" id="UP000324800"/>
    </source>
</evidence>
<feature type="non-terminal residue" evidence="1">
    <location>
        <position position="384"/>
    </location>
</feature>
<proteinExistence type="predicted"/>
<protein>
    <submittedName>
        <fullName evidence="1">Putative ef hand family protein</fullName>
    </submittedName>
</protein>
<dbReference type="Gene3D" id="1.10.238.10">
    <property type="entry name" value="EF-hand"/>
    <property type="match status" value="1"/>
</dbReference>
<organism evidence="1 2">
    <name type="scientific">Streblomastix strix</name>
    <dbReference type="NCBI Taxonomy" id="222440"/>
    <lineage>
        <taxon>Eukaryota</taxon>
        <taxon>Metamonada</taxon>
        <taxon>Preaxostyla</taxon>
        <taxon>Oxymonadida</taxon>
        <taxon>Streblomastigidae</taxon>
        <taxon>Streblomastix</taxon>
    </lineage>
</organism>
<reference evidence="1 2" key="1">
    <citation type="submission" date="2019-03" db="EMBL/GenBank/DDBJ databases">
        <title>Single cell metagenomics reveals metabolic interactions within the superorganism composed of flagellate Streblomastix strix and complex community of Bacteroidetes bacteria on its surface.</title>
        <authorList>
            <person name="Treitli S.C."/>
            <person name="Kolisko M."/>
            <person name="Husnik F."/>
            <person name="Keeling P."/>
            <person name="Hampl V."/>
        </authorList>
    </citation>
    <scope>NUCLEOTIDE SEQUENCE [LARGE SCALE GENOMIC DNA]</scope>
    <source>
        <strain evidence="1">ST1C</strain>
    </source>
</reference>
<feature type="non-terminal residue" evidence="1">
    <location>
        <position position="1"/>
    </location>
</feature>
<comment type="caution">
    <text evidence="1">The sequence shown here is derived from an EMBL/GenBank/DDBJ whole genome shotgun (WGS) entry which is preliminary data.</text>
</comment>
<evidence type="ECO:0000313" key="1">
    <source>
        <dbReference type="EMBL" id="KAA6356834.1"/>
    </source>
</evidence>
<gene>
    <name evidence="1" type="ORF">EZS28_047639</name>
</gene>
<sequence>STINGQTRTLTLRTRSIGEDDPLAALKPGQTSKFIMKADKPPLPEFRPETKAPNVEVLLERLKLQELRERERFAEFMKDYDPLRTGLIARNRFRSALTLAKVEMSDREFEMLVDRFTDPNKRVEQEDLRAHSNLDTSDGQPTIRWIDFCDAVDQIFTTKYLEKEPTKVVDLPSLSTLHNLAVIDPVYAEKKEDLKSVIKEYHQIVKQRRVFLKPPFQDFDWHNNGRITKRQFEQALNAVQLPISARRLQLLNEHYMDMNIPSDINYLAFLRDVESENEEEINMRKEEEQLIELAVQRELETTRKFKELKESLREHIPDSELLRQIQARSRQKAIRWKDFFIDNDKLNTGYILQSRFRSCADKTGIELTDEEFAFVVANFCDDQQ</sequence>
<dbReference type="PANTHER" id="PTHR20875:SF0">
    <property type="entry name" value="GH12158P"/>
    <property type="match status" value="1"/>
</dbReference>
<dbReference type="OrthoDB" id="272072at2759"/>
<dbReference type="InterPro" id="IPR052603">
    <property type="entry name" value="EFCB6"/>
</dbReference>
<name>A0A5J4TEG3_9EUKA</name>
<dbReference type="PANTHER" id="PTHR20875">
    <property type="entry name" value="EF-HAND CALCIUM-BINDING DOMAIN-CONTAINING PROTEIN 6-RELATED"/>
    <property type="match status" value="1"/>
</dbReference>
<dbReference type="AlphaFoldDB" id="A0A5J4TEG3"/>
<accession>A0A5J4TEG3</accession>
<dbReference type="SUPFAM" id="SSF47473">
    <property type="entry name" value="EF-hand"/>
    <property type="match status" value="2"/>
</dbReference>
<dbReference type="Proteomes" id="UP000324800">
    <property type="component" value="Unassembled WGS sequence"/>
</dbReference>
<dbReference type="EMBL" id="SNRW01032335">
    <property type="protein sequence ID" value="KAA6356834.1"/>
    <property type="molecule type" value="Genomic_DNA"/>
</dbReference>
<dbReference type="InterPro" id="IPR011992">
    <property type="entry name" value="EF-hand-dom_pair"/>
</dbReference>